<accession>A0ABT9PG42</accession>
<feature type="domain" description="Type I restriction modification DNA specificity" evidence="4">
    <location>
        <begin position="225"/>
        <end position="373"/>
    </location>
</feature>
<dbReference type="InterPro" id="IPR044946">
    <property type="entry name" value="Restrct_endonuc_typeI_TRD_sf"/>
</dbReference>
<feature type="domain" description="Type I restriction modification DNA specificity" evidence="4">
    <location>
        <begin position="17"/>
        <end position="196"/>
    </location>
</feature>
<evidence type="ECO:0000313" key="5">
    <source>
        <dbReference type="EMBL" id="MDP9831683.1"/>
    </source>
</evidence>
<keyword evidence="2" id="KW-0680">Restriction system</keyword>
<gene>
    <name evidence="5" type="ORF">J2S45_000362</name>
</gene>
<dbReference type="EMBL" id="JAUSQL010000001">
    <property type="protein sequence ID" value="MDP9831683.1"/>
    <property type="molecule type" value="Genomic_DNA"/>
</dbReference>
<evidence type="ECO:0000256" key="3">
    <source>
        <dbReference type="ARBA" id="ARBA00023125"/>
    </source>
</evidence>
<dbReference type="RefSeq" id="WP_307634356.1">
    <property type="nucleotide sequence ID" value="NZ_JAUSQL010000001.1"/>
</dbReference>
<sequence length="388" mass="43880">MLEERNVPQIRFKGFTEPWEQRQLGEMGSTYGGMTGKTKEDFGHGGAKYVSYTNIFNNPVADPTDFGVTEVDPRQNRVHHGDALFTISSETPEEVGLSSVWLSVTENLYLNSFCFGFRQDGSFNSFYLAYMLRSKSVRDRIILLAQGISRFNISKGKVMEIEVSVPQIGEQKKVGNLLHDVDQLIALHQRKLDRLKSVKKSLLEKMFPKPDSDVPEIRFVGFTDPWEQRQLGDTVEVCSGRDYKHLPAGRIPVYGTGGYMTSVSAALSYARDAVGIGRKGTIDRPYKLVAPFWTVDTLFFSIPREGNDLDFLLGVFLRIDWKSKNEATGLPSLSKQTINEIEVFIPEATEQSRIGHVFAKLDNLITLHQRKLDILGRIKKSLLEKMFV</sequence>
<dbReference type="Gene3D" id="1.10.287.1120">
    <property type="entry name" value="Bipartite methylase S protein"/>
    <property type="match status" value="1"/>
</dbReference>
<keyword evidence="5" id="KW-0378">Hydrolase</keyword>
<comment type="caution">
    <text evidence="5">The sequence shown here is derived from an EMBL/GenBank/DDBJ whole genome shotgun (WGS) entry which is preliminary data.</text>
</comment>
<dbReference type="SUPFAM" id="SSF116734">
    <property type="entry name" value="DNA methylase specificity domain"/>
    <property type="match status" value="2"/>
</dbReference>
<dbReference type="InterPro" id="IPR000055">
    <property type="entry name" value="Restrct_endonuc_typeI_TRD"/>
</dbReference>
<dbReference type="PANTHER" id="PTHR30408">
    <property type="entry name" value="TYPE-1 RESTRICTION ENZYME ECOKI SPECIFICITY PROTEIN"/>
    <property type="match status" value="1"/>
</dbReference>
<keyword evidence="6" id="KW-1185">Reference proteome</keyword>
<dbReference type="CDD" id="cd17288">
    <property type="entry name" value="RMtype1_S_LlaAI06ORF1089P_TRD1-CR1_like"/>
    <property type="match status" value="1"/>
</dbReference>
<dbReference type="GO" id="GO:0009035">
    <property type="term" value="F:type I site-specific deoxyribonuclease activity"/>
    <property type="evidence" value="ECO:0007669"/>
    <property type="project" value="UniProtKB-EC"/>
</dbReference>
<comment type="similarity">
    <text evidence="1">Belongs to the type-I restriction system S methylase family.</text>
</comment>
<proteinExistence type="inferred from homology"/>
<evidence type="ECO:0000256" key="1">
    <source>
        <dbReference type="ARBA" id="ARBA00010923"/>
    </source>
</evidence>
<evidence type="ECO:0000313" key="6">
    <source>
        <dbReference type="Proteomes" id="UP001230145"/>
    </source>
</evidence>
<protein>
    <submittedName>
        <fullName evidence="5">Type I restriction enzyme S subunit</fullName>
        <ecNumber evidence="5">3.1.21.3</ecNumber>
    </submittedName>
</protein>
<evidence type="ECO:0000256" key="2">
    <source>
        <dbReference type="ARBA" id="ARBA00022747"/>
    </source>
</evidence>
<reference evidence="5 6" key="1">
    <citation type="submission" date="2023-07" db="EMBL/GenBank/DDBJ databases">
        <title>Sequencing the genomes of 1000 actinobacteria strains.</title>
        <authorList>
            <person name="Klenk H.-P."/>
        </authorList>
    </citation>
    <scope>NUCLEOTIDE SEQUENCE [LARGE SCALE GENOMIC DNA]</scope>
    <source>
        <strain evidence="5 6">DSM 19515</strain>
    </source>
</reference>
<dbReference type="EC" id="3.1.21.3" evidence="5"/>
<evidence type="ECO:0000259" key="4">
    <source>
        <dbReference type="Pfam" id="PF01420"/>
    </source>
</evidence>
<name>A0ABT9PG42_9ACTO</name>
<dbReference type="InterPro" id="IPR052021">
    <property type="entry name" value="Type-I_RS_S_subunit"/>
</dbReference>
<dbReference type="Proteomes" id="UP001230145">
    <property type="component" value="Unassembled WGS sequence"/>
</dbReference>
<dbReference type="Pfam" id="PF01420">
    <property type="entry name" value="Methylase_S"/>
    <property type="match status" value="2"/>
</dbReference>
<keyword evidence="3" id="KW-0238">DNA-binding</keyword>
<dbReference type="Gene3D" id="3.90.220.20">
    <property type="entry name" value="DNA methylase specificity domains"/>
    <property type="match status" value="2"/>
</dbReference>
<organism evidence="5 6">
    <name type="scientific">Trueperella abortisuis</name>
    <dbReference type="NCBI Taxonomy" id="445930"/>
    <lineage>
        <taxon>Bacteria</taxon>
        <taxon>Bacillati</taxon>
        <taxon>Actinomycetota</taxon>
        <taxon>Actinomycetes</taxon>
        <taxon>Actinomycetales</taxon>
        <taxon>Actinomycetaceae</taxon>
        <taxon>Trueperella</taxon>
    </lineage>
</organism>
<dbReference type="PANTHER" id="PTHR30408:SF12">
    <property type="entry name" value="TYPE I RESTRICTION ENZYME MJAVIII SPECIFICITY SUBUNIT"/>
    <property type="match status" value="1"/>
</dbReference>